<evidence type="ECO:0000256" key="1">
    <source>
        <dbReference type="ARBA" id="ARBA00000900"/>
    </source>
</evidence>
<reference evidence="8 9" key="1">
    <citation type="submission" date="2018-08" db="EMBL/GenBank/DDBJ databases">
        <title>Recombination of ecologically and evolutionarily significant loci maintains genetic cohesion in the Pseudomonas syringae species complex.</title>
        <authorList>
            <person name="Dillon M."/>
            <person name="Thakur S."/>
            <person name="Almeida R.N.D."/>
            <person name="Weir B.S."/>
            <person name="Guttman D.S."/>
        </authorList>
    </citation>
    <scope>NUCLEOTIDE SEQUENCE [LARGE SCALE GENOMIC DNA]</scope>
    <source>
        <strain evidence="8 9">ICMP 12341</strain>
    </source>
</reference>
<dbReference type="SUPFAM" id="SSF52058">
    <property type="entry name" value="L domain-like"/>
    <property type="match status" value="1"/>
</dbReference>
<evidence type="ECO:0000313" key="8">
    <source>
        <dbReference type="EMBL" id="RMN10763.1"/>
    </source>
</evidence>
<evidence type="ECO:0000259" key="7">
    <source>
        <dbReference type="PROSITE" id="PS52053"/>
    </source>
</evidence>
<dbReference type="Gene3D" id="1.20.58.360">
    <property type="entry name" value="Shigella T3SS effector IpaH defines"/>
    <property type="match status" value="1"/>
</dbReference>
<keyword evidence="5" id="KW-0843">Virulence</keyword>
<protein>
    <recommendedName>
        <fullName evidence="2">RING-type E3 ubiquitin transferase</fullName>
        <ecNumber evidence="2">2.3.2.27</ecNumber>
    </recommendedName>
</protein>
<dbReference type="Pfam" id="PF20178">
    <property type="entry name" value="ToxA_N"/>
    <property type="match status" value="1"/>
</dbReference>
<dbReference type="PROSITE" id="PS52053">
    <property type="entry name" value="NEL"/>
    <property type="match status" value="1"/>
</dbReference>
<feature type="active site" description="Glycyl thioester intermediate" evidence="6">
    <location>
        <position position="1478"/>
    </location>
</feature>
<dbReference type="Gene3D" id="3.80.10.10">
    <property type="entry name" value="Ribonuclease Inhibitor"/>
    <property type="match status" value="1"/>
</dbReference>
<name>A0A0P9N7T4_9PSED</name>
<keyword evidence="6" id="KW-0808">Transferase</keyword>
<dbReference type="PANTHER" id="PTHR15454">
    <property type="entry name" value="NISCHARIN RELATED"/>
    <property type="match status" value="1"/>
</dbReference>
<evidence type="ECO:0000256" key="2">
    <source>
        <dbReference type="ARBA" id="ARBA00012483"/>
    </source>
</evidence>
<dbReference type="InterPro" id="IPR032675">
    <property type="entry name" value="LRR_dom_sf"/>
</dbReference>
<keyword evidence="6" id="KW-1035">Host cytoplasm</keyword>
<dbReference type="InterPro" id="IPR029487">
    <property type="entry name" value="NEL_dom"/>
</dbReference>
<dbReference type="InterPro" id="IPR046673">
    <property type="entry name" value="ToxA_N"/>
</dbReference>
<dbReference type="GO" id="GO:0005737">
    <property type="term" value="C:cytoplasm"/>
    <property type="evidence" value="ECO:0007669"/>
    <property type="project" value="TreeGrafter"/>
</dbReference>
<proteinExistence type="inferred from homology"/>
<dbReference type="PROSITE" id="PS51450">
    <property type="entry name" value="LRR"/>
    <property type="match status" value="1"/>
</dbReference>
<evidence type="ECO:0000313" key="9">
    <source>
        <dbReference type="Proteomes" id="UP000271468"/>
    </source>
</evidence>
<sequence length="1680" mass="188100">MFPFHRGRDETGADPGKERYRSCHIPLCHMHPFGSLSYGLFTKLSPVSIMFSVNIAPETQAAPATQLPAQQLDAAPFEADHPNAQFIRDNLPAWYLNAPAALRQALHASQQNSMRSWHVLEPIRNRLISAQKFAAPLLSQAFSERFKLALDVEAFQLMTWRYDSAWKPAPLEQTLLQAALQNFASSNRSRFDPYSAILRTGGLRYWLIDSAERRYKVEYKDRLNINLEQFADFCHDLDLGARYQTHLNSIFKPSTPDAAKAVAAAFIGCERDAVEVLAHTAMMKGDITEAAYQMLLNMVKPADPRRWDGKGLRYCQLHMLDTYAFSGCLLHGALLIQQNLPDPDSGPCVVYLPSEPSHPIKQYASLQALNASLVQALDSEGYRRYFSRFISLSQSPEFFSRLKSRLYPAPAHTLDVNADLLLQTQPFSKPPCELLYEHLLAKTYGDSRAIAVPSAQADQQARDVLLESLKDNGMNVLNAAGLFVPVLGEVMAVVAIYQLASAAFVAYEDWTHGEVEEAMQHIYDIGENVAQMLVLGSVAGAVARLEPSMFIESLVQKRVDGSIRLGKPSVKAFADTVSLPEGLAVNALGLYEFDGKTWLPLDGKLYRVEADAAGVNWRIKHPVDERSYAPKLKHNGAGIWHHEWENPMGWDEVKAFRRLSPACDAFTEDEIHKVMRITGTSEGVLRQIHVESLQPPALLNDAIQRVGIERELQGCIEALKADDLPEVSVAHIQPWMKLLASSPRWRTDRGLLLVDADGNMLDAWNAGSQMTLSSHAVGPTGNLTQVLEQLLEGLTPDENTLLTGTGSTDKTARVQGLKHHLASYAERHVEQLLAGVQALENRSSDPLVELLQRDFGRLPDSVALELVSMASDADKAWMTSEKRIPLELAEHAREYQQQLRINRAIEGFYRNSTDNPDTYVAGLGLLRDLPGWRGDISIDLLKDTLEGDEIANLESTQAGAVHRILVSTGEGFQRFSHSGDSIGDADQPFFSALLDTLTDEARINLELPLNADAEQLRSLSGRIASGRRDRVAELLRMQPIKPGLKWPQRLPDGRTGYPMSGRLRGFFRRLGIGAFSHSPELAVKSLYPDFSDAEVASFLSELRAEHTGAAGQLQGFVRQRLRSLADELSNLQTTLGAWVDETPFSALRTAREVATRRIHGCWRRLSVHCRNFQGEFLGYALDLDNLRVGEIPDIAASFAHVAVLKARNMQLTQSQTDALLRNFSNLRSLSLDFNNLQSMPESIAHMTLLAELSLSHNPLQWTEASNTILRNLNRLEILDLNFCALGADASISAINSLRLLFLRSTGIETLPRWNWLRSDLLRIDLRDNRISEISLDELDNIDRSLSSSRLHLHLNGNPLSSPTLAHIRLFRDGRLRSRWGVTVTPNRQPLAAGPDSTPWLAGLDRERMSARTTLWQDLRASTGSTDFFQMLSDLTHSADFSNNREELTERVWAMITSAAASRELRLQLFDLAAHPQTCGDGLALIFGDMEIHVRLFSIMSSASEAAQPLALFKMSRSLDRLDQLEKIARRDIARRQEMREPVDEAEVRLTYRIGLQARLELPGQPRTMLFSNMARVTDTDLDAAYTEITTREGTRAFFESLVAREFWMSYLEVRYAPDFEPVKMPFLQRLAALDELPPNQQSDQQYLDQIAQIAKEREQAVNDFAISLSRQISTTMNIRP</sequence>
<keyword evidence="6" id="KW-0832">Ubl conjugation</keyword>
<gene>
    <name evidence="8" type="ORF">ALQ65_05212</name>
</gene>
<evidence type="ECO:0000256" key="4">
    <source>
        <dbReference type="ARBA" id="ARBA00022737"/>
    </source>
</evidence>
<evidence type="ECO:0000256" key="5">
    <source>
        <dbReference type="ARBA" id="ARBA00023026"/>
    </source>
</evidence>
<comment type="similarity">
    <text evidence="6">Belongs to the LRR-containing bacterial E3 ligase family.</text>
</comment>
<dbReference type="InterPro" id="IPR001611">
    <property type="entry name" value="Leu-rich_rpt"/>
</dbReference>
<evidence type="ECO:0000256" key="6">
    <source>
        <dbReference type="PROSITE-ProRule" id="PRU01398"/>
    </source>
</evidence>
<accession>A0A0P9N7T4</accession>
<keyword evidence="4" id="KW-0677">Repeat</keyword>
<dbReference type="GO" id="GO:0005576">
    <property type="term" value="C:extracellular region"/>
    <property type="evidence" value="ECO:0007669"/>
    <property type="project" value="UniProtKB-UniRule"/>
</dbReference>
<comment type="PTM">
    <text evidence="6">Ubiquitinated in the presence of host E1 ubiquitin-activating enzyme, E2 ubiquitin-conjugating enzyme and ubiquitin.</text>
</comment>
<dbReference type="EMBL" id="RBOV01000231">
    <property type="protein sequence ID" value="RMN10763.1"/>
    <property type="molecule type" value="Genomic_DNA"/>
</dbReference>
<feature type="domain" description="NEL" evidence="7">
    <location>
        <begin position="1391"/>
        <end position="1680"/>
    </location>
</feature>
<evidence type="ECO:0000256" key="3">
    <source>
        <dbReference type="ARBA" id="ARBA00022614"/>
    </source>
</evidence>
<dbReference type="Proteomes" id="UP000271468">
    <property type="component" value="Unassembled WGS sequence"/>
</dbReference>
<comment type="caution">
    <text evidence="8">The sequence shown here is derived from an EMBL/GenBank/DDBJ whole genome shotgun (WGS) entry which is preliminary data.</text>
</comment>
<dbReference type="GO" id="GO:0061630">
    <property type="term" value="F:ubiquitin protein ligase activity"/>
    <property type="evidence" value="ECO:0007669"/>
    <property type="project" value="UniProtKB-EC"/>
</dbReference>
<keyword evidence="6" id="KW-0833">Ubl conjugation pathway</keyword>
<dbReference type="GO" id="GO:0016567">
    <property type="term" value="P:protein ubiquitination"/>
    <property type="evidence" value="ECO:0007669"/>
    <property type="project" value="InterPro"/>
</dbReference>
<keyword evidence="3" id="KW-0433">Leucine-rich repeat</keyword>
<comment type="catalytic activity">
    <reaction evidence="1">
        <text>S-ubiquitinyl-[E2 ubiquitin-conjugating enzyme]-L-cysteine + [acceptor protein]-L-lysine = [E2 ubiquitin-conjugating enzyme]-L-cysteine + N(6)-ubiquitinyl-[acceptor protein]-L-lysine.</text>
        <dbReference type="EC" id="2.3.2.27"/>
    </reaction>
</comment>
<dbReference type="Pfam" id="PF14496">
    <property type="entry name" value="NEL"/>
    <property type="match status" value="1"/>
</dbReference>
<keyword evidence="6" id="KW-0964">Secreted</keyword>
<organism evidence="8 9">
    <name type="scientific">Pseudomonas syringae pv. coriandricola</name>
    <dbReference type="NCBI Taxonomy" id="264453"/>
    <lineage>
        <taxon>Bacteria</taxon>
        <taxon>Pseudomonadati</taxon>
        <taxon>Pseudomonadota</taxon>
        <taxon>Gammaproteobacteria</taxon>
        <taxon>Pseudomonadales</taxon>
        <taxon>Pseudomonadaceae</taxon>
        <taxon>Pseudomonas</taxon>
    </lineage>
</organism>
<dbReference type="EC" id="2.3.2.27" evidence="2"/>